<dbReference type="EMBL" id="CAJVPT010002133">
    <property type="protein sequence ID" value="CAG8476071.1"/>
    <property type="molecule type" value="Genomic_DNA"/>
</dbReference>
<name>A0ACA9KIU7_9GLOM</name>
<reference evidence="1" key="1">
    <citation type="submission" date="2021-06" db="EMBL/GenBank/DDBJ databases">
        <authorList>
            <person name="Kallberg Y."/>
            <person name="Tangrot J."/>
            <person name="Rosling A."/>
        </authorList>
    </citation>
    <scope>NUCLEOTIDE SEQUENCE</scope>
    <source>
        <strain evidence="1">CL356</strain>
    </source>
</reference>
<accession>A0ACA9KIU7</accession>
<comment type="caution">
    <text evidence="1">The sequence shown here is derived from an EMBL/GenBank/DDBJ whole genome shotgun (WGS) entry which is preliminary data.</text>
</comment>
<evidence type="ECO:0000313" key="2">
    <source>
        <dbReference type="Proteomes" id="UP000789525"/>
    </source>
</evidence>
<proteinExistence type="predicted"/>
<evidence type="ECO:0000313" key="1">
    <source>
        <dbReference type="EMBL" id="CAG8476071.1"/>
    </source>
</evidence>
<organism evidence="1 2">
    <name type="scientific">Acaulospora colombiana</name>
    <dbReference type="NCBI Taxonomy" id="27376"/>
    <lineage>
        <taxon>Eukaryota</taxon>
        <taxon>Fungi</taxon>
        <taxon>Fungi incertae sedis</taxon>
        <taxon>Mucoromycota</taxon>
        <taxon>Glomeromycotina</taxon>
        <taxon>Glomeromycetes</taxon>
        <taxon>Diversisporales</taxon>
        <taxon>Acaulosporaceae</taxon>
        <taxon>Acaulospora</taxon>
    </lineage>
</organism>
<gene>
    <name evidence="1" type="ORF">ACOLOM_LOCUS1802</name>
</gene>
<sequence>MINNFESEVQFKELYVGNLPYLANAQNVTSIIESVFLRRGRCVEVLRCELKQENSLKNKGYGFILLKSEDANELLSILKFTQIKYLGRTLDIKSARNKRNRKVKIDDSPKDEFVFQVANLEMGNWAGQPQSKEDKKKKRGKKKHQTTERWLFTKDWEYPDEFLKPRLIISGNAFLLEGFSTCDGDKRRVQIPFRMLDGRKGVIFDPRENTLSVYLSIKHPPRLYQKTDNSMLNKPRSRFLVVRTMEESFIRTIDWTGNINAFGKCLVYRLVFTNSIEEIKNYLKKGAIPGISRNIPYVTIEQKEVPILPPTYLDEIFDSLPFLLQFKLECLISHGIITPNEIYDRRLGDQLAELVREGNEQIAWHALNQITTQQWDPSDDYYNNQRPIDIFKIAVKNFRGKHKGWHPNIVMKNIARGAWVNHATITPTKIYLDGPTYEPSNRILRQYNRHLDRFMRVTFCDEDFDRLFVNIQEHKICKERIEFIMNNGFKVGGRHYEFLAFSSSQLRESACWFVSPYASADSEFNAHKIRSQMGDFSTIKSPALYAARMGQCFSSTIGTIELDKSQVKEIDDIKSNDNDVFSDGCGTISKSLAKRVTKFYWGSSRKGEEVPSVFQIRFGGVKRKFCDSEIHLNEQSNKGVVSVDPNLQGDVLCIRPSQTKFDAPVSRNLEICKTVRNPLVGHLNRQIIIILESLGVPSDVFTGLQDSMRKDIDLMTENEDKARDVVNRSLGSRECSHVTRTILSMIEEGMMRTEEPFLRGLLECKRIFALKSLRYKARILMPNSFLLFGILDETGTLEAGQIFVQTSTIVSKSQTFSNMNEKVERVHKVHQGKADIQIVTAVDVPQLSHLYNCVVFSQKGDRPLPNCLSGGDLDGDEYFVCFDERIFFDGTERPMNYKAPERKILDRPVEISDVCEFFTDFMINNRLGQIANLHLAFADYEAEGVRSEKCLELAQQHSKAVDFNKTGVPVTGSLPPIPQYPDFMENNQKDSYKSEKILGKLYRRIKLERPDKDRLLNYKVKGGIKPMRYFRVEGFREHVEEAVIQRNAYNLEIRTLMKKYGVKTEPEIITSNILGLRRINGRKGQDIREEISATVSEIIYNFRKIFLMGLRGNEDAEAPDEETHFSYHVPIPINEETKVKAAAWYMVAYDETYDEEDVDWNEIRLLSFPWVVADILLAIRSENWNKGDSEEYKSGEVDVTNAATVNPGIETSDPSKLNQPGSLRTDNKKRPSGKRLIFRLAIFFASFGALAFMAGAPSVSISSRETTAEMVKLKANAN</sequence>
<dbReference type="Proteomes" id="UP000789525">
    <property type="component" value="Unassembled WGS sequence"/>
</dbReference>
<protein>
    <submittedName>
        <fullName evidence="1">7262_t:CDS:1</fullName>
    </submittedName>
</protein>
<keyword evidence="2" id="KW-1185">Reference proteome</keyword>